<dbReference type="EMBL" id="CP002364">
    <property type="protein sequence ID" value="ADW18861.1"/>
    <property type="molecule type" value="Genomic_DNA"/>
</dbReference>
<proteinExistence type="predicted"/>
<evidence type="ECO:0000313" key="1">
    <source>
        <dbReference type="EMBL" id="ADW18861.1"/>
    </source>
</evidence>
<evidence type="ECO:0000313" key="2">
    <source>
        <dbReference type="Proteomes" id="UP000006365"/>
    </source>
</evidence>
<reference evidence="1 2" key="1">
    <citation type="journal article" date="2011" name="Stand. Genomic Sci.">
        <title>Complete genome sequence of Desulfobulbus propionicus type strain (1pr3).</title>
        <authorList>
            <person name="Pagani I."/>
            <person name="Lapidus A."/>
            <person name="Nolan M."/>
            <person name="Lucas S."/>
            <person name="Hammon N."/>
            <person name="Deshpande S."/>
            <person name="Cheng J.F."/>
            <person name="Chertkov O."/>
            <person name="Davenport K."/>
            <person name="Tapia R."/>
            <person name="Han C."/>
            <person name="Goodwin L."/>
            <person name="Pitluck S."/>
            <person name="Liolios K."/>
            <person name="Mavromatis K."/>
            <person name="Ivanova N."/>
            <person name="Mikhailova N."/>
            <person name="Pati A."/>
            <person name="Chen A."/>
            <person name="Palaniappan K."/>
            <person name="Land M."/>
            <person name="Hauser L."/>
            <person name="Chang Y.J."/>
            <person name="Jeffries C.D."/>
            <person name="Detter J.C."/>
            <person name="Brambilla E."/>
            <person name="Kannan K.P."/>
            <person name="Djao O.D."/>
            <person name="Rohde M."/>
            <person name="Pukall R."/>
            <person name="Spring S."/>
            <person name="Goker M."/>
            <person name="Sikorski J."/>
            <person name="Woyke T."/>
            <person name="Bristow J."/>
            <person name="Eisen J.A."/>
            <person name="Markowitz V."/>
            <person name="Hugenholtz P."/>
            <person name="Kyrpides N.C."/>
            <person name="Klenk H.P."/>
        </authorList>
    </citation>
    <scope>NUCLEOTIDE SEQUENCE [LARGE SCALE GENOMIC DNA]</scope>
    <source>
        <strain evidence="2">ATCC 33891 / DSM 2032 / 1pr3</strain>
    </source>
</reference>
<dbReference type="RefSeq" id="WP_015725387.1">
    <property type="nucleotide sequence ID" value="NC_014972.1"/>
</dbReference>
<keyword evidence="2" id="KW-1185">Reference proteome</keyword>
<organism evidence="1 2">
    <name type="scientific">Desulfobulbus propionicus (strain ATCC 33891 / DSM 2032 / VKM B-1956 / 1pr3)</name>
    <dbReference type="NCBI Taxonomy" id="577650"/>
    <lineage>
        <taxon>Bacteria</taxon>
        <taxon>Pseudomonadati</taxon>
        <taxon>Thermodesulfobacteriota</taxon>
        <taxon>Desulfobulbia</taxon>
        <taxon>Desulfobulbales</taxon>
        <taxon>Desulfobulbaceae</taxon>
        <taxon>Desulfobulbus</taxon>
    </lineage>
</organism>
<dbReference type="InterPro" id="IPR058292">
    <property type="entry name" value="DUF7986"/>
</dbReference>
<name>A0A7U3YNY6_DESPD</name>
<gene>
    <name evidence="1" type="ordered locus">Despr_2726</name>
</gene>
<dbReference type="Proteomes" id="UP000006365">
    <property type="component" value="Chromosome"/>
</dbReference>
<protein>
    <submittedName>
        <fullName evidence="1">Uncharacterized protein</fullName>
    </submittedName>
</protein>
<sequence>MPSIIPDNLEDLVAEYKRLWPLMPVLHARAAKLAGKEAIRACGKRLGMFSKQNGKFVIGFEHELEMDVFQDYLLYMYRPRGFSLVRQLLNRKLYPQGSDERMLLEGMIQARFSVFWLREIVPAGGVVALDVITGEELFILDQSLPQQGDAVGLLTAFRLFPFGDAWMHTGANMSFGRIEDAGDLRPLGRFLSEKEERQLNEANIRRWRALLGEAE</sequence>
<dbReference type="KEGG" id="dpr:Despr_2726"/>
<dbReference type="Pfam" id="PF25948">
    <property type="entry name" value="DUF7986"/>
    <property type="match status" value="1"/>
</dbReference>
<accession>A0A7U3YNY6</accession>
<dbReference type="AlphaFoldDB" id="A0A7U3YNY6"/>